<dbReference type="InterPro" id="IPR028978">
    <property type="entry name" value="Chorismate_lyase_/UTRA_dom_sf"/>
</dbReference>
<dbReference type="Gene3D" id="1.10.10.10">
    <property type="entry name" value="Winged helix-like DNA-binding domain superfamily/Winged helix DNA-binding domain"/>
    <property type="match status" value="1"/>
</dbReference>
<gene>
    <name evidence="5" type="ORF">ACJDT4_08855</name>
</gene>
<dbReference type="InterPro" id="IPR036388">
    <property type="entry name" value="WH-like_DNA-bd_sf"/>
</dbReference>
<dbReference type="PANTHER" id="PTHR44846">
    <property type="entry name" value="MANNOSYL-D-GLYCERATE TRANSPORT/METABOLISM SYSTEM REPRESSOR MNGR-RELATED"/>
    <property type="match status" value="1"/>
</dbReference>
<evidence type="ECO:0000313" key="6">
    <source>
        <dbReference type="Proteomes" id="UP001623592"/>
    </source>
</evidence>
<dbReference type="InterPro" id="IPR011663">
    <property type="entry name" value="UTRA"/>
</dbReference>
<dbReference type="SMART" id="SM00345">
    <property type="entry name" value="HTH_GNTR"/>
    <property type="match status" value="1"/>
</dbReference>
<keyword evidence="2" id="KW-0238">DNA-binding</keyword>
<feature type="domain" description="HTH gntR-type" evidence="4">
    <location>
        <begin position="5"/>
        <end position="73"/>
    </location>
</feature>
<dbReference type="RefSeq" id="WP_406787194.1">
    <property type="nucleotide sequence ID" value="NZ_JBJIAA010000006.1"/>
</dbReference>
<reference evidence="5 6" key="1">
    <citation type="submission" date="2024-11" db="EMBL/GenBank/DDBJ databases">
        <authorList>
            <person name="Heng Y.C."/>
            <person name="Lim A.C.H."/>
            <person name="Lee J.K.Y."/>
            <person name="Kittelmann S."/>
        </authorList>
    </citation>
    <scope>NUCLEOTIDE SEQUENCE [LARGE SCALE GENOMIC DNA]</scope>
    <source>
        <strain evidence="5 6">WILCCON 0114</strain>
    </source>
</reference>
<dbReference type="InterPro" id="IPR050679">
    <property type="entry name" value="Bact_HTH_transcr_reg"/>
</dbReference>
<dbReference type="InterPro" id="IPR036390">
    <property type="entry name" value="WH_DNA-bd_sf"/>
</dbReference>
<evidence type="ECO:0000313" key="5">
    <source>
        <dbReference type="EMBL" id="MFL0250529.1"/>
    </source>
</evidence>
<dbReference type="Pfam" id="PF00392">
    <property type="entry name" value="GntR"/>
    <property type="match status" value="1"/>
</dbReference>
<keyword evidence="6" id="KW-1185">Reference proteome</keyword>
<keyword evidence="1" id="KW-0805">Transcription regulation</keyword>
<dbReference type="PRINTS" id="PR00035">
    <property type="entry name" value="HTHGNTR"/>
</dbReference>
<evidence type="ECO:0000256" key="2">
    <source>
        <dbReference type="ARBA" id="ARBA00023125"/>
    </source>
</evidence>
<dbReference type="SMART" id="SM00866">
    <property type="entry name" value="UTRA"/>
    <property type="match status" value="1"/>
</dbReference>
<dbReference type="PROSITE" id="PS50949">
    <property type="entry name" value="HTH_GNTR"/>
    <property type="match status" value="1"/>
</dbReference>
<dbReference type="CDD" id="cd07377">
    <property type="entry name" value="WHTH_GntR"/>
    <property type="match status" value="1"/>
</dbReference>
<keyword evidence="3" id="KW-0804">Transcription</keyword>
<dbReference type="SUPFAM" id="SSF64288">
    <property type="entry name" value="Chorismate lyase-like"/>
    <property type="match status" value="1"/>
</dbReference>
<dbReference type="Pfam" id="PF07702">
    <property type="entry name" value="UTRA"/>
    <property type="match status" value="1"/>
</dbReference>
<sequence>MASKIPMNIQLKDLIKEKIETGIYKYGELIPSERELAATYGLNRMTVRNAISKLVDEGLLKKVRGKGTFVTNPKIQNDLYRIQGFGKMLLDKGIIPSTKVLYTKKRKAGYKYSKIFNIKESDYIYRIIRLRLGNNEPISIEDTFVPYGIIKNIEKSNFEVYSLYDLFLANNTYLAKGYETLTLVNIDRSIAKLLNLPLDSAVFLNTITVINNNDKVVEYTKSYISGEKCSFYNDLV</sequence>
<protein>
    <submittedName>
        <fullName evidence="5">GntR family transcriptional regulator</fullName>
    </submittedName>
</protein>
<dbReference type="PANTHER" id="PTHR44846:SF1">
    <property type="entry name" value="MANNOSYL-D-GLYCERATE TRANSPORT_METABOLISM SYSTEM REPRESSOR MNGR-RELATED"/>
    <property type="match status" value="1"/>
</dbReference>
<evidence type="ECO:0000256" key="1">
    <source>
        <dbReference type="ARBA" id="ARBA00023015"/>
    </source>
</evidence>
<accession>A0ABW8THX8</accession>
<dbReference type="Proteomes" id="UP001623592">
    <property type="component" value="Unassembled WGS sequence"/>
</dbReference>
<proteinExistence type="predicted"/>
<comment type="caution">
    <text evidence="5">The sequence shown here is derived from an EMBL/GenBank/DDBJ whole genome shotgun (WGS) entry which is preliminary data.</text>
</comment>
<dbReference type="Gene3D" id="3.40.1410.10">
    <property type="entry name" value="Chorismate lyase-like"/>
    <property type="match status" value="1"/>
</dbReference>
<organism evidence="5 6">
    <name type="scientific">Clostridium neuense</name>
    <dbReference type="NCBI Taxonomy" id="1728934"/>
    <lineage>
        <taxon>Bacteria</taxon>
        <taxon>Bacillati</taxon>
        <taxon>Bacillota</taxon>
        <taxon>Clostridia</taxon>
        <taxon>Eubacteriales</taxon>
        <taxon>Clostridiaceae</taxon>
        <taxon>Clostridium</taxon>
    </lineage>
</organism>
<dbReference type="EMBL" id="JBJIAA010000006">
    <property type="protein sequence ID" value="MFL0250529.1"/>
    <property type="molecule type" value="Genomic_DNA"/>
</dbReference>
<dbReference type="SUPFAM" id="SSF46785">
    <property type="entry name" value="Winged helix' DNA-binding domain"/>
    <property type="match status" value="1"/>
</dbReference>
<evidence type="ECO:0000259" key="4">
    <source>
        <dbReference type="PROSITE" id="PS50949"/>
    </source>
</evidence>
<name>A0ABW8THX8_9CLOT</name>
<dbReference type="InterPro" id="IPR000524">
    <property type="entry name" value="Tscrpt_reg_HTH_GntR"/>
</dbReference>
<evidence type="ECO:0000256" key="3">
    <source>
        <dbReference type="ARBA" id="ARBA00023163"/>
    </source>
</evidence>